<dbReference type="GO" id="GO:0005829">
    <property type="term" value="C:cytosol"/>
    <property type="evidence" value="ECO:0007669"/>
    <property type="project" value="TreeGrafter"/>
</dbReference>
<organism evidence="2 3">
    <name type="scientific">Saccharopolyspora shandongensis</name>
    <dbReference type="NCBI Taxonomy" id="418495"/>
    <lineage>
        <taxon>Bacteria</taxon>
        <taxon>Bacillati</taxon>
        <taxon>Actinomycetota</taxon>
        <taxon>Actinomycetes</taxon>
        <taxon>Pseudonocardiales</taxon>
        <taxon>Pseudonocardiaceae</taxon>
        <taxon>Saccharopolyspora</taxon>
    </lineage>
</organism>
<evidence type="ECO:0000259" key="1">
    <source>
        <dbReference type="Pfam" id="PF03466"/>
    </source>
</evidence>
<gene>
    <name evidence="2" type="ORF">SAMN05216215_106053</name>
</gene>
<reference evidence="3" key="1">
    <citation type="submission" date="2016-10" db="EMBL/GenBank/DDBJ databases">
        <authorList>
            <person name="Varghese N."/>
            <person name="Submissions S."/>
        </authorList>
    </citation>
    <scope>NUCLEOTIDE SEQUENCE [LARGE SCALE GENOMIC DNA]</scope>
    <source>
        <strain evidence="3">CGMCC 4.3530</strain>
    </source>
</reference>
<dbReference type="InterPro" id="IPR005119">
    <property type="entry name" value="LysR_subst-bd"/>
</dbReference>
<accession>A0A1H3S5Y9</accession>
<protein>
    <submittedName>
        <fullName evidence="2">DNA-binding transcriptional regulator, LysR family</fullName>
    </submittedName>
</protein>
<keyword evidence="2" id="KW-0238">DNA-binding</keyword>
<dbReference type="PANTHER" id="PTHR30419:SF28">
    <property type="entry name" value="HTH-TYPE TRANSCRIPTIONAL REGULATOR BSDA"/>
    <property type="match status" value="1"/>
</dbReference>
<dbReference type="AlphaFoldDB" id="A0A1H3S5Y9"/>
<feature type="domain" description="LysR substrate-binding" evidence="1">
    <location>
        <begin position="20"/>
        <end position="226"/>
    </location>
</feature>
<proteinExistence type="predicted"/>
<keyword evidence="3" id="KW-1185">Reference proteome</keyword>
<dbReference type="Proteomes" id="UP000199529">
    <property type="component" value="Unassembled WGS sequence"/>
</dbReference>
<dbReference type="CDD" id="cd05466">
    <property type="entry name" value="PBP2_LTTR_substrate"/>
    <property type="match status" value="1"/>
</dbReference>
<dbReference type="EMBL" id="FNOK01000060">
    <property type="protein sequence ID" value="SDZ33157.1"/>
    <property type="molecule type" value="Genomic_DNA"/>
</dbReference>
<dbReference type="Pfam" id="PF03466">
    <property type="entry name" value="LysR_substrate"/>
    <property type="match status" value="1"/>
</dbReference>
<dbReference type="SUPFAM" id="SSF53850">
    <property type="entry name" value="Periplasmic binding protein-like II"/>
    <property type="match status" value="1"/>
</dbReference>
<dbReference type="Gene3D" id="3.40.190.10">
    <property type="entry name" value="Periplasmic binding protein-like II"/>
    <property type="match status" value="2"/>
</dbReference>
<evidence type="ECO:0000313" key="3">
    <source>
        <dbReference type="Proteomes" id="UP000199529"/>
    </source>
</evidence>
<dbReference type="GO" id="GO:0003677">
    <property type="term" value="F:DNA binding"/>
    <property type="evidence" value="ECO:0007669"/>
    <property type="project" value="UniProtKB-KW"/>
</dbReference>
<dbReference type="GO" id="GO:0006355">
    <property type="term" value="P:regulation of DNA-templated transcription"/>
    <property type="evidence" value="ECO:0007669"/>
    <property type="project" value="TreeGrafter"/>
</dbReference>
<sequence>MAAIRIEDLLRQEASVIDGLRAGTVRLATVSTGSMLVLPDVVRRMHTEHPNIRFEVTEGGTYDVREGLTSGQYDMGLLIRLDEPDEIDEDDQLHYTDLVSGRLVLCVPDAHPLASAETFDVNDLSGEPLITYKKGSILRAAFDRMLKGVDARFIYLTDGAETVQRMVRAGVGISIANTLATSTVSGNGVTLIPIREPWAKTTLSVAVRSGELRGPIVQLILREIREIVHEKTGDPFTGQKNVRSELADPGAALQFSK</sequence>
<dbReference type="InterPro" id="IPR050950">
    <property type="entry name" value="HTH-type_LysR_regulators"/>
</dbReference>
<dbReference type="PANTHER" id="PTHR30419">
    <property type="entry name" value="HTH-TYPE TRANSCRIPTIONAL REGULATOR YBHD"/>
    <property type="match status" value="1"/>
</dbReference>
<evidence type="ECO:0000313" key="2">
    <source>
        <dbReference type="EMBL" id="SDZ33157.1"/>
    </source>
</evidence>
<name>A0A1H3S5Y9_9PSEU</name>
<dbReference type="STRING" id="418495.SAMN05216215_106053"/>